<gene>
    <name evidence="2" type="ORF">ACFO26_00645</name>
</gene>
<evidence type="ECO:0000256" key="1">
    <source>
        <dbReference type="SAM" id="Phobius"/>
    </source>
</evidence>
<evidence type="ECO:0008006" key="4">
    <source>
        <dbReference type="Google" id="ProtNLM"/>
    </source>
</evidence>
<dbReference type="RefSeq" id="WP_213534463.1">
    <property type="nucleotide sequence ID" value="NZ_BOVQ01000003.1"/>
</dbReference>
<keyword evidence="3" id="KW-1185">Reference proteome</keyword>
<accession>A0ABV9JAC8</accession>
<reference evidence="3" key="1">
    <citation type="journal article" date="2019" name="Int. J. Syst. Evol. Microbiol.">
        <title>The Global Catalogue of Microorganisms (GCM) 10K type strain sequencing project: providing services to taxonomists for standard genome sequencing and annotation.</title>
        <authorList>
            <consortium name="The Broad Institute Genomics Platform"/>
            <consortium name="The Broad Institute Genome Sequencing Center for Infectious Disease"/>
            <person name="Wu L."/>
            <person name="Ma J."/>
        </authorList>
    </citation>
    <scope>NUCLEOTIDE SEQUENCE [LARGE SCALE GENOMIC DNA]</scope>
    <source>
        <strain evidence="3">CCUG 63287</strain>
    </source>
</reference>
<comment type="caution">
    <text evidence="2">The sequence shown here is derived from an EMBL/GenBank/DDBJ whole genome shotgun (WGS) entry which is preliminary data.</text>
</comment>
<keyword evidence="1" id="KW-0812">Transmembrane</keyword>
<feature type="transmembrane region" description="Helical" evidence="1">
    <location>
        <begin position="83"/>
        <end position="115"/>
    </location>
</feature>
<dbReference type="Proteomes" id="UP001595987">
    <property type="component" value="Unassembled WGS sequence"/>
</dbReference>
<keyword evidence="1" id="KW-1133">Transmembrane helix</keyword>
<feature type="transmembrane region" description="Helical" evidence="1">
    <location>
        <begin position="51"/>
        <end position="71"/>
    </location>
</feature>
<keyword evidence="1" id="KW-0472">Membrane</keyword>
<evidence type="ECO:0000313" key="3">
    <source>
        <dbReference type="Proteomes" id="UP001595987"/>
    </source>
</evidence>
<dbReference type="EMBL" id="JBHSGD010000001">
    <property type="protein sequence ID" value="MFC4651417.1"/>
    <property type="molecule type" value="Genomic_DNA"/>
</dbReference>
<evidence type="ECO:0000313" key="2">
    <source>
        <dbReference type="EMBL" id="MFC4651417.1"/>
    </source>
</evidence>
<proteinExistence type="predicted"/>
<name>A0ABV9JAC8_9LACT</name>
<sequence length="126" mass="14447">MKEKVFTLLTVIYALVSSYAQLWLGWEQFIYLSYIDQGVRRTQTLRYTHTLSIVALMMVAGLILALLAFIFTYKKKGFKLGMLFYLIGFAIAIITVLPNFGLALLFWLIGGILFIKEHKLENSTNN</sequence>
<organism evidence="2 3">
    <name type="scientific">Lactococcus nasutitermitis</name>
    <dbReference type="NCBI Taxonomy" id="1652957"/>
    <lineage>
        <taxon>Bacteria</taxon>
        <taxon>Bacillati</taxon>
        <taxon>Bacillota</taxon>
        <taxon>Bacilli</taxon>
        <taxon>Lactobacillales</taxon>
        <taxon>Streptococcaceae</taxon>
        <taxon>Lactococcus</taxon>
    </lineage>
</organism>
<protein>
    <recommendedName>
        <fullName evidence="4">DUF4064 domain-containing protein</fullName>
    </recommendedName>
</protein>